<accession>A0ACD0WM79</accession>
<dbReference type="EMBL" id="CP038487">
    <property type="protein sequence ID" value="QFZ28375.1"/>
    <property type="molecule type" value="Genomic_DNA"/>
</dbReference>
<name>A0ACD0WM79_CLALS</name>
<reference evidence="2" key="1">
    <citation type="journal article" date="2019" name="MBio">
        <title>Comparative genomics for the elucidation of multidrug resistance (MDR) in Candida lusitaniae.</title>
        <authorList>
            <person name="Kannan A."/>
            <person name="Asner S.A."/>
            <person name="Trachsel E."/>
            <person name="Kelly S."/>
            <person name="Parker J."/>
            <person name="Sanglard D."/>
        </authorList>
    </citation>
    <scope>NUCLEOTIDE SEQUENCE [LARGE SCALE GENOMIC DNA]</scope>
    <source>
        <strain evidence="2">P1</strain>
    </source>
</reference>
<evidence type="ECO:0000313" key="1">
    <source>
        <dbReference type="EMBL" id="QFZ28375.1"/>
    </source>
</evidence>
<gene>
    <name evidence="1" type="ORF">EJF14_40413</name>
</gene>
<proteinExistence type="predicted"/>
<organism evidence="1 2">
    <name type="scientific">Clavispora lusitaniae</name>
    <name type="common">Candida lusitaniae</name>
    <dbReference type="NCBI Taxonomy" id="36911"/>
    <lineage>
        <taxon>Eukaryota</taxon>
        <taxon>Fungi</taxon>
        <taxon>Dikarya</taxon>
        <taxon>Ascomycota</taxon>
        <taxon>Saccharomycotina</taxon>
        <taxon>Pichiomycetes</taxon>
        <taxon>Metschnikowiaceae</taxon>
        <taxon>Clavispora</taxon>
    </lineage>
</organism>
<dbReference type="Proteomes" id="UP000326582">
    <property type="component" value="Chromosome 4"/>
</dbReference>
<protein>
    <submittedName>
        <fullName evidence="1">Respiratory supercomplex factor</fullName>
    </submittedName>
</protein>
<keyword evidence="2" id="KW-1185">Reference proteome</keyword>
<evidence type="ECO:0000313" key="2">
    <source>
        <dbReference type="Proteomes" id="UP000326582"/>
    </source>
</evidence>
<sequence length="159" mass="18727">MTSRLPSSFEPSDVVDEDEMNTLQKIAYRSKQQPLVPLGTLLTTAAVVLAAKSLKQGRKKDTQRYFRYRVGFQAFTLVALVIGGMYYQKESAEQKQTREDKLREKAKLREQLWIEELERRDQLIKARKQRLEESKKELMKVAQEGFEQEKERELKKEDK</sequence>